<dbReference type="RefSeq" id="WP_240547250.1">
    <property type="nucleotide sequence ID" value="NZ_BSPF01000088.1"/>
</dbReference>
<dbReference type="Proteomes" id="UP000317122">
    <property type="component" value="Unassembled WGS sequence"/>
</dbReference>
<reference evidence="1 2" key="1">
    <citation type="journal article" date="2015" name="Stand. Genomic Sci.">
        <title>Genomic Encyclopedia of Bacterial and Archaeal Type Strains, Phase III: the genomes of soil and plant-associated and newly described type strains.</title>
        <authorList>
            <person name="Whitman W.B."/>
            <person name="Woyke T."/>
            <person name="Klenk H.P."/>
            <person name="Zhou Y."/>
            <person name="Lilburn T.G."/>
            <person name="Beck B.J."/>
            <person name="De Vos P."/>
            <person name="Vandamme P."/>
            <person name="Eisen J.A."/>
            <person name="Garrity G."/>
            <person name="Hugenholtz P."/>
            <person name="Kyrpides N.C."/>
        </authorList>
    </citation>
    <scope>NUCLEOTIDE SEQUENCE [LARGE SCALE GENOMIC DNA]</scope>
    <source>
        <strain evidence="1 2">CGMCC 1.2546</strain>
    </source>
</reference>
<accession>A0A562N8A3</accession>
<evidence type="ECO:0008006" key="3">
    <source>
        <dbReference type="Google" id="ProtNLM"/>
    </source>
</evidence>
<dbReference type="EMBL" id="VLKT01000039">
    <property type="protein sequence ID" value="TWI28330.1"/>
    <property type="molecule type" value="Genomic_DNA"/>
</dbReference>
<dbReference type="SUPFAM" id="SSF54909">
    <property type="entry name" value="Dimeric alpha+beta barrel"/>
    <property type="match status" value="1"/>
</dbReference>
<name>A0A562N8A3_9HYPH</name>
<organism evidence="1 2">
    <name type="scientific">Mesorhizobium tianshanense</name>
    <dbReference type="NCBI Taxonomy" id="39844"/>
    <lineage>
        <taxon>Bacteria</taxon>
        <taxon>Pseudomonadati</taxon>
        <taxon>Pseudomonadota</taxon>
        <taxon>Alphaproteobacteria</taxon>
        <taxon>Hyphomicrobiales</taxon>
        <taxon>Phyllobacteriaceae</taxon>
        <taxon>Mesorhizobium</taxon>
    </lineage>
</organism>
<dbReference type="AlphaFoldDB" id="A0A562N8A3"/>
<evidence type="ECO:0000313" key="1">
    <source>
        <dbReference type="EMBL" id="TWI28330.1"/>
    </source>
</evidence>
<sequence length="241" mass="26582">MRFAYLAFFHDDRQENLAIAHEDVDAVRRVIATTPGLALANIYLPEVATDMFNKDGPPPVFGFQLYFHELADMEAALAPSGHLQALAAPGVLSSISGSRPTQQAMCVRPFPVDDAGVKTPAGGLPCSYLVHYPGPAEDMNGWLYHYVTHHPQLMRGFPGIRHIEVLSRLDWCGSLPWPRVDHMQRNRVMFDSPAALAHALQSPARLEMHADYQTFPPFSGGSRHFPMSTEAVHPLPPPIAA</sequence>
<comment type="caution">
    <text evidence="1">The sequence shown here is derived from an EMBL/GenBank/DDBJ whole genome shotgun (WGS) entry which is preliminary data.</text>
</comment>
<keyword evidence="2" id="KW-1185">Reference proteome</keyword>
<proteinExistence type="predicted"/>
<protein>
    <recommendedName>
        <fullName evidence="3">EthD domain-containing protein</fullName>
    </recommendedName>
</protein>
<gene>
    <name evidence="1" type="ORF">IQ26_05370</name>
</gene>
<evidence type="ECO:0000313" key="2">
    <source>
        <dbReference type="Proteomes" id="UP000317122"/>
    </source>
</evidence>
<dbReference type="Gene3D" id="3.30.70.100">
    <property type="match status" value="1"/>
</dbReference>
<dbReference type="InterPro" id="IPR011008">
    <property type="entry name" value="Dimeric_a/b-barrel"/>
</dbReference>